<protein>
    <submittedName>
        <fullName evidence="1">Uncharacterized protein</fullName>
    </submittedName>
</protein>
<dbReference type="Proteomes" id="UP000091967">
    <property type="component" value="Unassembled WGS sequence"/>
</dbReference>
<reference evidence="1 2" key="1">
    <citation type="submission" date="2016-06" db="EMBL/GenBank/DDBJ databases">
        <title>Living apart together: crosstalk between the core and supernumerary genomes in a fungal plant pathogen.</title>
        <authorList>
            <person name="Vanheule A."/>
            <person name="Audenaert K."/>
            <person name="Warris S."/>
            <person name="Van De Geest H."/>
            <person name="Schijlen E."/>
            <person name="Hofte M."/>
            <person name="De Saeger S."/>
            <person name="Haesaert G."/>
            <person name="Waalwijk C."/>
            <person name="Van Der Lee T."/>
        </authorList>
    </citation>
    <scope>NUCLEOTIDE SEQUENCE [LARGE SCALE GENOMIC DNA]</scope>
    <source>
        <strain evidence="1 2">2516</strain>
    </source>
</reference>
<dbReference type="EMBL" id="LYXU01000001">
    <property type="protein sequence ID" value="OBS29530.1"/>
    <property type="molecule type" value="Genomic_DNA"/>
</dbReference>
<sequence length="654" mass="74071">MDSTASPSEVAQLAPKRPPEAWEIQWEYHKKLAHFYHSSDCIYCDGPVATPIYATPGYCDDPQDPFPNKRPSALLYCKDPHIGTWKLIWEISRDMDLSKYENEGVCWCNPWTTDPVNTGGLLTFHKKCFVAINGPDLSAERMDRLGRAMFWTNIKHLDIPHPNSYYFARTLDSQDYRHDSISSMGQKIGLPLGRLPLETLQHIQSHCHDHPFWKMVKNLDFATCLDLGPRTKMLSVSLASVVQWTRGSNSPVLSSREASSGRFRIMIDMQGFGKIERLSEYPRVCLRKRPFKRFIIVEAHHATKIDASFKDGMCWLGLRNAESISTIWDTPTPPAGLLSCILRSQKHVCHVSSENCSLMISGHSGNAFETADLDAIGGLSMTFFCRSNIVMKAYSKPAPLRQLRELDPWGGAVYMPLASNDRILWMQVRQYSDNDPYLGILVKTELSGIIHLGKKGTGPSKIIAFSESPRAIFHSPGYGNSLEAVVAIDPKSHPSPDHEASKLVNIGPPIPNIYSSAPMWSWAPLQDIATVHVFVTTDKGHFVGMHITYNNGGQRFVGDPNASAPDQSFRIPPKEVRVENPTRLYVETKVHWERSQRVVFSVGESDEFERDPTWKKYEITGKSDFWEFHLWYEPRNLPPYKYKVQVLTSGSWRG</sequence>
<evidence type="ECO:0000313" key="2">
    <source>
        <dbReference type="Proteomes" id="UP000091967"/>
    </source>
</evidence>
<gene>
    <name evidence="1" type="ORF">FPOA_03467</name>
</gene>
<comment type="caution">
    <text evidence="1">The sequence shown here is derived from an EMBL/GenBank/DDBJ whole genome shotgun (WGS) entry which is preliminary data.</text>
</comment>
<dbReference type="STRING" id="36050.A0A1B8B9X1"/>
<dbReference type="OMA" id="QDYRHDS"/>
<name>A0A1B8B9X1_FUSPO</name>
<keyword evidence="2" id="KW-1185">Reference proteome</keyword>
<evidence type="ECO:0000313" key="1">
    <source>
        <dbReference type="EMBL" id="OBS29530.1"/>
    </source>
</evidence>
<accession>A0A1B8B9X1</accession>
<proteinExistence type="predicted"/>
<organism evidence="1 2">
    <name type="scientific">Fusarium poae</name>
    <dbReference type="NCBI Taxonomy" id="36050"/>
    <lineage>
        <taxon>Eukaryota</taxon>
        <taxon>Fungi</taxon>
        <taxon>Dikarya</taxon>
        <taxon>Ascomycota</taxon>
        <taxon>Pezizomycotina</taxon>
        <taxon>Sordariomycetes</taxon>
        <taxon>Hypocreomycetidae</taxon>
        <taxon>Hypocreales</taxon>
        <taxon>Nectriaceae</taxon>
        <taxon>Fusarium</taxon>
    </lineage>
</organism>
<dbReference type="AlphaFoldDB" id="A0A1B8B9X1"/>